<sequence length="100" mass="10611">MTMLVYSVRAVLADADERGRYLDWLLGGHVDAVLAGGALTGEVTALDDGSVESRYTFASRESFAAYETEVAPKLRADGVGRFPGAVFTRTVGERLVSAGP</sequence>
<name>A0A8J7KKU0_9ACTN</name>
<keyword evidence="2" id="KW-1185">Reference proteome</keyword>
<proteinExistence type="predicted"/>
<comment type="caution">
    <text evidence="1">The sequence shown here is derived from an EMBL/GenBank/DDBJ whole genome shotgun (WGS) entry which is preliminary data.</text>
</comment>
<dbReference type="Proteomes" id="UP000622552">
    <property type="component" value="Unassembled WGS sequence"/>
</dbReference>
<accession>A0A8J7KKU0</accession>
<evidence type="ECO:0000313" key="2">
    <source>
        <dbReference type="Proteomes" id="UP000622552"/>
    </source>
</evidence>
<dbReference type="EMBL" id="JADOUF010000001">
    <property type="protein sequence ID" value="MBG6138529.1"/>
    <property type="molecule type" value="Genomic_DNA"/>
</dbReference>
<organism evidence="1 2">
    <name type="scientific">Longispora fulva</name>
    <dbReference type="NCBI Taxonomy" id="619741"/>
    <lineage>
        <taxon>Bacteria</taxon>
        <taxon>Bacillati</taxon>
        <taxon>Actinomycetota</taxon>
        <taxon>Actinomycetes</taxon>
        <taxon>Micromonosporales</taxon>
        <taxon>Micromonosporaceae</taxon>
        <taxon>Longispora</taxon>
    </lineage>
</organism>
<reference evidence="1" key="1">
    <citation type="submission" date="2020-11" db="EMBL/GenBank/DDBJ databases">
        <title>Sequencing the genomes of 1000 actinobacteria strains.</title>
        <authorList>
            <person name="Klenk H.-P."/>
        </authorList>
    </citation>
    <scope>NUCLEOTIDE SEQUENCE</scope>
    <source>
        <strain evidence="1">DSM 45356</strain>
    </source>
</reference>
<evidence type="ECO:0008006" key="3">
    <source>
        <dbReference type="Google" id="ProtNLM"/>
    </source>
</evidence>
<dbReference type="AlphaFoldDB" id="A0A8J7KKU0"/>
<evidence type="ECO:0000313" key="1">
    <source>
        <dbReference type="EMBL" id="MBG6138529.1"/>
    </source>
</evidence>
<protein>
    <recommendedName>
        <fullName evidence="3">DUF4286 family protein</fullName>
    </recommendedName>
</protein>
<gene>
    <name evidence="1" type="ORF">IW245_004723</name>
</gene>